<dbReference type="AlphaFoldDB" id="A0A3A3Z6U2"/>
<keyword evidence="2" id="KW-0067">ATP-binding</keyword>
<dbReference type="SUPFAM" id="SSF52540">
    <property type="entry name" value="P-loop containing nucleoside triphosphate hydrolases"/>
    <property type="match status" value="1"/>
</dbReference>
<protein>
    <recommendedName>
        <fullName evidence="8">Transcriptional regulator</fullName>
    </recommendedName>
</protein>
<dbReference type="InterPro" id="IPR005158">
    <property type="entry name" value="BTAD"/>
</dbReference>
<keyword evidence="1" id="KW-0547">Nucleotide-binding</keyword>
<name>A0A3A3Z6U2_9ACTN</name>
<dbReference type="InterPro" id="IPR036388">
    <property type="entry name" value="WH-like_DNA-bd_sf"/>
</dbReference>
<dbReference type="Gene3D" id="3.40.50.300">
    <property type="entry name" value="P-loop containing nucleotide triphosphate hydrolases"/>
    <property type="match status" value="1"/>
</dbReference>
<evidence type="ECO:0000256" key="2">
    <source>
        <dbReference type="ARBA" id="ARBA00022840"/>
    </source>
</evidence>
<dbReference type="SMART" id="SM00382">
    <property type="entry name" value="AAA"/>
    <property type="match status" value="1"/>
</dbReference>
<feature type="region of interest" description="Disordered" evidence="3">
    <location>
        <begin position="1"/>
        <end position="49"/>
    </location>
</feature>
<evidence type="ECO:0000313" key="6">
    <source>
        <dbReference type="EMBL" id="RJK96435.1"/>
    </source>
</evidence>
<dbReference type="GO" id="GO:0005524">
    <property type="term" value="F:ATP binding"/>
    <property type="evidence" value="ECO:0007669"/>
    <property type="project" value="UniProtKB-KW"/>
</dbReference>
<dbReference type="Gene3D" id="1.10.10.10">
    <property type="entry name" value="Winged helix-like DNA-binding domain superfamily/Winged helix DNA-binding domain"/>
    <property type="match status" value="1"/>
</dbReference>
<dbReference type="Pfam" id="PF13191">
    <property type="entry name" value="AAA_16"/>
    <property type="match status" value="1"/>
</dbReference>
<sequence length="1160" mass="122623">MVLAGVRPAAGAPAAGPLPVARTVPPLPPARGGGRPRRNRTAGARGARTAPARRYGAAVVALRLLGRLELAADGEPVALPASRRARALLAWLALHPGPRTRAEAASALWPDVLDATARTSLRGALAELRRSGAGPVVVAGREDLRLREDVEVDVRRVAELTAAGRWEEALGLDAGPLLPGPPLVPGAEEWLEPHRDEHRARLLEALAGAARAAEERGRLDDALARARRRARLDPLSEDAGREVVRLLDAAGDHAAALAEARGLAERLRRELGVGPGETTRRLVARVRAATVPSPRPAAADPAVPLPPPVAAADPSRLVGRDGALDRLVGDALAPGPAPRVLLVAGEAGVGKTSVVLAAAARLGAAGSLVLHGRCDEEGILPFGAWVEALRHLVAHLDDEHAARLARDAGPELARLLPDLRRRDPALAAPDRAEPDTERWRLFEAVAGLLAELAADRPVVLVLDDAHWADRSTLLLLRHLLRTRRGARVSVLATCREDEVGPATPLRALLGDLRRDGLLHETHLRGLGEDDVRRLVERRRGPGADPALVRALHHETEGNPFFVEEVLRGMPRAAPGARIDVPPGVQDVVRRRLARLPAPARDALVLASVVGREADLPLLEALHEGEGDLLDALDAAVAADLVVEVDVGRWSFAHALVRSAVYEGLSRTRRARLHLRVARALERVAPDGSRVAEVAHHHLEAQDPRHLGAALDAALAAHRRAVAQLAYEEAAAVAERAVAVLGALAPDHPRLLPLLLAAGDARSRAGDSAAARDAFDRAVRVAGERDDPAAAAAAALGFAGPSWQSFGRVDDAAVLRLDAALARLPRGERALRARVQARLAVALYFARVPERVRALTRDAEATARDLGDPAVLAAALEARLWADWHPDGVPGRLATAAELLALATSHGDPELAVLARRWRVVALLEDGRFDEAAAEEAEHARAAGALRLPYEQMYAAVFATMRALLAGRLEEAVRGSARVAAFGELRGGADALQFGGVHALTFAQLQGDLGPAADALTRFARGYPALPAWSAGLAAALAHAGREDEARAEVERVWPPEERLPFDAVWLPGTAFLALAVARLGDVGRARHLHALLLPYAGRPVVLGAGGAVWATTSSYLGLLASVSGDQRLAARHLDEEVALLRAAGAAPWLDLAARARLAVG</sequence>
<comment type="caution">
    <text evidence="6">The sequence shown here is derived from an EMBL/GenBank/DDBJ whole genome shotgun (WGS) entry which is preliminary data.</text>
</comment>
<evidence type="ECO:0000259" key="4">
    <source>
        <dbReference type="SMART" id="SM00382"/>
    </source>
</evidence>
<dbReference type="GO" id="GO:0004016">
    <property type="term" value="F:adenylate cyclase activity"/>
    <property type="evidence" value="ECO:0007669"/>
    <property type="project" value="TreeGrafter"/>
</dbReference>
<dbReference type="SUPFAM" id="SSF48452">
    <property type="entry name" value="TPR-like"/>
    <property type="match status" value="1"/>
</dbReference>
<dbReference type="InterPro" id="IPR027417">
    <property type="entry name" value="P-loop_NTPase"/>
</dbReference>
<dbReference type="SMART" id="SM01043">
    <property type="entry name" value="BTAD"/>
    <property type="match status" value="1"/>
</dbReference>
<dbReference type="PANTHER" id="PTHR16305">
    <property type="entry name" value="TESTICULAR SOLUBLE ADENYLYL CYCLASE"/>
    <property type="match status" value="1"/>
</dbReference>
<dbReference type="Gene3D" id="1.25.40.10">
    <property type="entry name" value="Tetratricopeptide repeat domain"/>
    <property type="match status" value="1"/>
</dbReference>
<dbReference type="InterPro" id="IPR003593">
    <property type="entry name" value="AAA+_ATPase"/>
</dbReference>
<evidence type="ECO:0008006" key="8">
    <source>
        <dbReference type="Google" id="ProtNLM"/>
    </source>
</evidence>
<feature type="domain" description="AAA+ ATPase" evidence="4">
    <location>
        <begin position="337"/>
        <end position="524"/>
    </location>
</feature>
<dbReference type="Proteomes" id="UP000265614">
    <property type="component" value="Unassembled WGS sequence"/>
</dbReference>
<dbReference type="OrthoDB" id="3543649at2"/>
<reference evidence="6 7" key="1">
    <citation type="submission" date="2018-09" db="EMBL/GenBank/DDBJ databases">
        <title>YIM 75000 draft genome.</title>
        <authorList>
            <person name="Tang S."/>
            <person name="Feng Y."/>
        </authorList>
    </citation>
    <scope>NUCLEOTIDE SEQUENCE [LARGE SCALE GENOMIC DNA]</scope>
    <source>
        <strain evidence="6 7">YIM 75000</strain>
    </source>
</reference>
<evidence type="ECO:0000256" key="3">
    <source>
        <dbReference type="SAM" id="MobiDB-lite"/>
    </source>
</evidence>
<feature type="compositionally biased region" description="Low complexity" evidence="3">
    <location>
        <begin position="1"/>
        <end position="22"/>
    </location>
</feature>
<evidence type="ECO:0000256" key="1">
    <source>
        <dbReference type="ARBA" id="ARBA00022741"/>
    </source>
</evidence>
<evidence type="ECO:0000259" key="5">
    <source>
        <dbReference type="SMART" id="SM01043"/>
    </source>
</evidence>
<organism evidence="6 7">
    <name type="scientific">Vallicoccus soli</name>
    <dbReference type="NCBI Taxonomy" id="2339232"/>
    <lineage>
        <taxon>Bacteria</taxon>
        <taxon>Bacillati</taxon>
        <taxon>Actinomycetota</taxon>
        <taxon>Actinomycetes</taxon>
        <taxon>Motilibacterales</taxon>
        <taxon>Vallicoccaceae</taxon>
        <taxon>Vallicoccus</taxon>
    </lineage>
</organism>
<dbReference type="GO" id="GO:0005737">
    <property type="term" value="C:cytoplasm"/>
    <property type="evidence" value="ECO:0007669"/>
    <property type="project" value="TreeGrafter"/>
</dbReference>
<evidence type="ECO:0000313" key="7">
    <source>
        <dbReference type="Proteomes" id="UP000265614"/>
    </source>
</evidence>
<proteinExistence type="predicted"/>
<dbReference type="PANTHER" id="PTHR16305:SF35">
    <property type="entry name" value="TRANSCRIPTIONAL ACTIVATOR DOMAIN"/>
    <property type="match status" value="1"/>
</dbReference>
<accession>A0A3A3Z6U2</accession>
<dbReference type="InterPro" id="IPR011990">
    <property type="entry name" value="TPR-like_helical_dom_sf"/>
</dbReference>
<feature type="domain" description="Bacterial transcriptional activator" evidence="5">
    <location>
        <begin position="152"/>
        <end position="287"/>
    </location>
</feature>
<keyword evidence="7" id="KW-1185">Reference proteome</keyword>
<dbReference type="InterPro" id="IPR041664">
    <property type="entry name" value="AAA_16"/>
</dbReference>
<gene>
    <name evidence="6" type="ORF">D5H78_09435</name>
</gene>
<dbReference type="Pfam" id="PF03704">
    <property type="entry name" value="BTAD"/>
    <property type="match status" value="1"/>
</dbReference>
<dbReference type="EMBL" id="QZEZ01000003">
    <property type="protein sequence ID" value="RJK96435.1"/>
    <property type="molecule type" value="Genomic_DNA"/>
</dbReference>